<gene>
    <name evidence="2" type="ORF">EI983_01805</name>
</gene>
<dbReference type="RefSeq" id="WP_157705580.1">
    <property type="nucleotide sequence ID" value="NZ_CP034348.1"/>
</dbReference>
<accession>A0A6I6IKD3</accession>
<dbReference type="Proteomes" id="UP000428330">
    <property type="component" value="Chromosome"/>
</dbReference>
<evidence type="ECO:0000313" key="3">
    <source>
        <dbReference type="Proteomes" id="UP000428330"/>
    </source>
</evidence>
<dbReference type="PANTHER" id="PTHR11365">
    <property type="entry name" value="5-OXOPROLINASE RELATED"/>
    <property type="match status" value="1"/>
</dbReference>
<proteinExistence type="predicted"/>
<evidence type="ECO:0000313" key="2">
    <source>
        <dbReference type="EMBL" id="QGX97075.1"/>
    </source>
</evidence>
<dbReference type="OrthoDB" id="9761586at2"/>
<dbReference type="EMBL" id="CP034348">
    <property type="protein sequence ID" value="QGX97075.1"/>
    <property type="molecule type" value="Genomic_DNA"/>
</dbReference>
<name>A0A6I6IKD3_9RHOB</name>
<dbReference type="GO" id="GO:0005829">
    <property type="term" value="C:cytosol"/>
    <property type="evidence" value="ECO:0007669"/>
    <property type="project" value="TreeGrafter"/>
</dbReference>
<reference evidence="3" key="1">
    <citation type="submission" date="2018-12" db="EMBL/GenBank/DDBJ databases">
        <title>Complete genome sequence of Roseovarius sp. MME-070.</title>
        <authorList>
            <person name="Nam Y.-D."/>
            <person name="Kang J."/>
            <person name="Chung W.-H."/>
            <person name="Park Y.S."/>
        </authorList>
    </citation>
    <scope>NUCLEOTIDE SEQUENCE [LARGE SCALE GENOMIC DNA]</scope>
    <source>
        <strain evidence="3">MME-070</strain>
    </source>
</reference>
<dbReference type="InterPro" id="IPR003692">
    <property type="entry name" value="Hydantoinase_B"/>
</dbReference>
<evidence type="ECO:0000259" key="1">
    <source>
        <dbReference type="Pfam" id="PF02538"/>
    </source>
</evidence>
<dbReference type="Pfam" id="PF02538">
    <property type="entry name" value="Hydantoinase_B"/>
    <property type="match status" value="1"/>
</dbReference>
<feature type="domain" description="Hydantoinase B/oxoprolinase" evidence="1">
    <location>
        <begin position="19"/>
        <end position="545"/>
    </location>
</feature>
<dbReference type="AlphaFoldDB" id="A0A6I6IKD3"/>
<sequence length="597" mass="65374">MTAKSKKKPVKSKKKVKVDPITLSVVRGVLETTQREMTLSLEKTARSSVFNLAHDYSTSLFNHTPEMILQGQDIPIHLGSLIPAMKATAAYFGDDVHEGDLILQNDPTYGGGHSIDTCMYKPVFWEGELVFWTVCKGHLTDIGGPVPAGYNPDAKEIYAEGLRIPPIKIWDKGVPRKDILNMLLTNMRARRDQEGDFNALIGACQVGERNLLALIEKYGLEQVQACIDELLDMAEKQMRSLIKSVPNGTYEGTAVLEDAGHGFGDMDINAKVTIKGDNCHIEINSPPQVPYFINSYEGNSYSGVYLGLMMFAQLPPPYNEGLYRCVTVDMGPHGTLCNAKEPAPHMNCTTTPMETLTDAVRLAFEQAVPSKVAASWGHANGLNIAGWDKRHDEEYVTMVLATIISGAGATPQQDGWHACGPECCFGALTSGDVELLEYSYPIIIHNYSLMTDSGGAGKYRGGSGTAWKVEPMNDDMTFIMFGEGRRIPAMGAAGAESTMIPPKVGSMDIYRDGEVKTLRDNVIDVIKPGEWVMNRNPGGGGYGNPMERAIDKVVWDVKNNLVSIKGAKEDYGVVFKDEETLEVDMKATEKLRKKSAA</sequence>
<dbReference type="GO" id="GO:0017168">
    <property type="term" value="F:5-oxoprolinase (ATP-hydrolyzing) activity"/>
    <property type="evidence" value="ECO:0007669"/>
    <property type="project" value="TreeGrafter"/>
</dbReference>
<protein>
    <submittedName>
        <fullName evidence="2">Hydantoinase B/oxoprolinase family protein</fullName>
    </submittedName>
</protein>
<organism evidence="2 3">
    <name type="scientific">Roseovarius faecimaris</name>
    <dbReference type="NCBI Taxonomy" id="2494550"/>
    <lineage>
        <taxon>Bacteria</taxon>
        <taxon>Pseudomonadati</taxon>
        <taxon>Pseudomonadota</taxon>
        <taxon>Alphaproteobacteria</taxon>
        <taxon>Rhodobacterales</taxon>
        <taxon>Roseobacteraceae</taxon>
        <taxon>Roseovarius</taxon>
    </lineage>
</organism>
<keyword evidence="3" id="KW-1185">Reference proteome</keyword>
<dbReference type="InterPro" id="IPR045079">
    <property type="entry name" value="Oxoprolinase-like"/>
</dbReference>
<dbReference type="KEGG" id="rom:EI983_01805"/>
<dbReference type="PANTHER" id="PTHR11365:SF23">
    <property type="entry name" value="HYPOTHETICAL 5-OXOPROLINASE (EUROFUNG)-RELATED"/>
    <property type="match status" value="1"/>
</dbReference>
<dbReference type="GO" id="GO:0006749">
    <property type="term" value="P:glutathione metabolic process"/>
    <property type="evidence" value="ECO:0007669"/>
    <property type="project" value="TreeGrafter"/>
</dbReference>